<reference evidence="2" key="1">
    <citation type="journal article" date="2022" name="bioRxiv">
        <title>Sequencing and chromosome-scale assembly of the giantPleurodeles waltlgenome.</title>
        <authorList>
            <person name="Brown T."/>
            <person name="Elewa A."/>
            <person name="Iarovenko S."/>
            <person name="Subramanian E."/>
            <person name="Araus A.J."/>
            <person name="Petzold A."/>
            <person name="Susuki M."/>
            <person name="Suzuki K.-i.T."/>
            <person name="Hayashi T."/>
            <person name="Toyoda A."/>
            <person name="Oliveira C."/>
            <person name="Osipova E."/>
            <person name="Leigh N.D."/>
            <person name="Simon A."/>
            <person name="Yun M.H."/>
        </authorList>
    </citation>
    <scope>NUCLEOTIDE SEQUENCE</scope>
    <source>
        <strain evidence="2">20211129_DDA</strain>
        <tissue evidence="2">Liver</tissue>
    </source>
</reference>
<evidence type="ECO:0000313" key="2">
    <source>
        <dbReference type="EMBL" id="KAJ1179774.1"/>
    </source>
</evidence>
<dbReference type="EMBL" id="JANPWB010000006">
    <property type="protein sequence ID" value="KAJ1179774.1"/>
    <property type="molecule type" value="Genomic_DNA"/>
</dbReference>
<comment type="caution">
    <text evidence="2">The sequence shown here is derived from an EMBL/GenBank/DDBJ whole genome shotgun (WGS) entry which is preliminary data.</text>
</comment>
<feature type="compositionally biased region" description="Polar residues" evidence="1">
    <location>
        <begin position="130"/>
        <end position="142"/>
    </location>
</feature>
<name>A0AAV7TUE4_PLEWA</name>
<accession>A0AAV7TUE4</accession>
<organism evidence="2 3">
    <name type="scientific">Pleurodeles waltl</name>
    <name type="common">Iberian ribbed newt</name>
    <dbReference type="NCBI Taxonomy" id="8319"/>
    <lineage>
        <taxon>Eukaryota</taxon>
        <taxon>Metazoa</taxon>
        <taxon>Chordata</taxon>
        <taxon>Craniata</taxon>
        <taxon>Vertebrata</taxon>
        <taxon>Euteleostomi</taxon>
        <taxon>Amphibia</taxon>
        <taxon>Batrachia</taxon>
        <taxon>Caudata</taxon>
        <taxon>Salamandroidea</taxon>
        <taxon>Salamandridae</taxon>
        <taxon>Pleurodelinae</taxon>
        <taxon>Pleurodeles</taxon>
    </lineage>
</organism>
<dbReference type="AlphaFoldDB" id="A0AAV7TUE4"/>
<protein>
    <submittedName>
        <fullName evidence="2">Uncharacterized protein</fullName>
    </submittedName>
</protein>
<feature type="region of interest" description="Disordered" evidence="1">
    <location>
        <begin position="118"/>
        <end position="148"/>
    </location>
</feature>
<keyword evidence="3" id="KW-1185">Reference proteome</keyword>
<proteinExistence type="predicted"/>
<gene>
    <name evidence="2" type="ORF">NDU88_005008</name>
</gene>
<evidence type="ECO:0000256" key="1">
    <source>
        <dbReference type="SAM" id="MobiDB-lite"/>
    </source>
</evidence>
<dbReference type="Proteomes" id="UP001066276">
    <property type="component" value="Chromosome 3_2"/>
</dbReference>
<sequence length="259" mass="29185">METLKRSAAHLPISHSGISDHKGKDIQMQIAVKATPEWVMLSPVCILRTRERNLINECPETRQEKGIEWEKEKSKVGEDVVKDWTFETRKAENDGKSTDWSQDGGDTFYSLTEESEAGSSGCDLREEDGNASSTAESLSSAVGPTVGPQRWQRKCLNSRIGTEDSPGECAETLKWDYSGIRLSQPGNDFKVLKDMSLSPTQSKVRTLRMGRQTTWLVQIQNCYILIYGTVRELQRETQAESRRARMATKQLQVVVRKIA</sequence>
<evidence type="ECO:0000313" key="3">
    <source>
        <dbReference type="Proteomes" id="UP001066276"/>
    </source>
</evidence>